<dbReference type="Pfam" id="PF00005">
    <property type="entry name" value="ABC_tran"/>
    <property type="match status" value="1"/>
</dbReference>
<dbReference type="InterPro" id="IPR003593">
    <property type="entry name" value="AAA+_ATPase"/>
</dbReference>
<keyword evidence="2" id="KW-1003">Cell membrane</keyword>
<keyword evidence="8" id="KW-0472">Membrane</keyword>
<dbReference type="PANTHER" id="PTHR42781:SF4">
    <property type="entry name" value="SPERMIDINE_PUTRESCINE IMPORT ATP-BINDING PROTEIN POTA"/>
    <property type="match status" value="1"/>
</dbReference>
<keyword evidence="3" id="KW-0410">Iron transport</keyword>
<dbReference type="SUPFAM" id="SSF52540">
    <property type="entry name" value="P-loop containing nucleoside triphosphate hydrolases"/>
    <property type="match status" value="1"/>
</dbReference>
<comment type="caution">
    <text evidence="10">The sequence shown here is derived from an EMBL/GenBank/DDBJ whole genome shotgun (WGS) entry which is preliminary data.</text>
</comment>
<keyword evidence="1" id="KW-0813">Transport</keyword>
<evidence type="ECO:0000256" key="6">
    <source>
        <dbReference type="ARBA" id="ARBA00023004"/>
    </source>
</evidence>
<dbReference type="InterPro" id="IPR017871">
    <property type="entry name" value="ABC_transporter-like_CS"/>
</dbReference>
<keyword evidence="11" id="KW-1185">Reference proteome</keyword>
<dbReference type="Proteomes" id="UP000703590">
    <property type="component" value="Unassembled WGS sequence"/>
</dbReference>
<sequence length="290" mass="31600">MNELLLNKTLRGADGPIEMALHVRLQEASLNVLFGKSGAGKSTILKMIAGLFAPDSGRIVVGGETWFDGEKGINLPPQKRKVGFVFQDYALFPNMSVRENLLYALEKETPKSKVNEVLEVMELEALANEKPSTLSGGQQQRVALARALVREPNILLLDEPLSALDFAMRAKLQDELLRVQRHFGLTTLLVSHDVGEVYKLAQEVIELDNGKVVAQGVPAEIFGGANISGKFKFSGEVVAIEPSDIVFVVSVLIGQDVIKVVSSKKEVHSLHVGQRVTLSSKAFNPLIHAL</sequence>
<dbReference type="PROSITE" id="PS50893">
    <property type="entry name" value="ABC_TRANSPORTER_2"/>
    <property type="match status" value="1"/>
</dbReference>
<dbReference type="CDD" id="cd03259">
    <property type="entry name" value="ABC_Carb_Solutes_like"/>
    <property type="match status" value="1"/>
</dbReference>
<evidence type="ECO:0000259" key="9">
    <source>
        <dbReference type="PROSITE" id="PS50893"/>
    </source>
</evidence>
<keyword evidence="5 10" id="KW-0067">ATP-binding</keyword>
<proteinExistence type="predicted"/>
<dbReference type="PROSITE" id="PS00211">
    <property type="entry name" value="ABC_TRANSPORTER_1"/>
    <property type="match status" value="1"/>
</dbReference>
<reference evidence="10" key="1">
    <citation type="submission" date="2021-02" db="EMBL/GenBank/DDBJ databases">
        <title>Sulfurospirillum tamanensis sp. nov.</title>
        <authorList>
            <person name="Frolova A."/>
            <person name="Merkel A."/>
            <person name="Slobodkin A."/>
        </authorList>
    </citation>
    <scope>NUCLEOTIDE SEQUENCE</scope>
    <source>
        <strain evidence="10">T05b</strain>
    </source>
</reference>
<dbReference type="InterPro" id="IPR003439">
    <property type="entry name" value="ABC_transporter-like_ATP-bd"/>
</dbReference>
<evidence type="ECO:0000256" key="4">
    <source>
        <dbReference type="ARBA" id="ARBA00022741"/>
    </source>
</evidence>
<dbReference type="SMART" id="SM00382">
    <property type="entry name" value="AAA"/>
    <property type="match status" value="1"/>
</dbReference>
<evidence type="ECO:0000256" key="8">
    <source>
        <dbReference type="ARBA" id="ARBA00023136"/>
    </source>
</evidence>
<organism evidence="10 11">
    <name type="scientific">Sulfurospirillum tamanense</name>
    <dbReference type="NCBI Taxonomy" id="2813362"/>
    <lineage>
        <taxon>Bacteria</taxon>
        <taxon>Pseudomonadati</taxon>
        <taxon>Campylobacterota</taxon>
        <taxon>Epsilonproteobacteria</taxon>
        <taxon>Campylobacterales</taxon>
        <taxon>Sulfurospirillaceae</taxon>
        <taxon>Sulfurospirillum</taxon>
    </lineage>
</organism>
<dbReference type="PANTHER" id="PTHR42781">
    <property type="entry name" value="SPERMIDINE/PUTRESCINE IMPORT ATP-BINDING PROTEIN POTA"/>
    <property type="match status" value="1"/>
</dbReference>
<dbReference type="EMBL" id="JAFHKK010000025">
    <property type="protein sequence ID" value="MBN2965142.1"/>
    <property type="molecule type" value="Genomic_DNA"/>
</dbReference>
<keyword evidence="6" id="KW-0408">Iron</keyword>
<evidence type="ECO:0000256" key="3">
    <source>
        <dbReference type="ARBA" id="ARBA00022496"/>
    </source>
</evidence>
<evidence type="ECO:0000256" key="2">
    <source>
        <dbReference type="ARBA" id="ARBA00022475"/>
    </source>
</evidence>
<dbReference type="Gene3D" id="3.40.50.300">
    <property type="entry name" value="P-loop containing nucleotide triphosphate hydrolases"/>
    <property type="match status" value="1"/>
</dbReference>
<evidence type="ECO:0000313" key="11">
    <source>
        <dbReference type="Proteomes" id="UP000703590"/>
    </source>
</evidence>
<keyword evidence="7" id="KW-0406">Ion transport</keyword>
<dbReference type="InterPro" id="IPR027417">
    <property type="entry name" value="P-loop_NTPase"/>
</dbReference>
<keyword evidence="4" id="KW-0547">Nucleotide-binding</keyword>
<feature type="domain" description="ABC transporter" evidence="9">
    <location>
        <begin position="1"/>
        <end position="234"/>
    </location>
</feature>
<reference evidence="10" key="2">
    <citation type="submission" date="2021-02" db="EMBL/GenBank/DDBJ databases">
        <authorList>
            <person name="Merkel A.Y."/>
        </authorList>
    </citation>
    <scope>NUCLEOTIDE SEQUENCE</scope>
    <source>
        <strain evidence="10">T05b</strain>
    </source>
</reference>
<evidence type="ECO:0000256" key="1">
    <source>
        <dbReference type="ARBA" id="ARBA00022448"/>
    </source>
</evidence>
<protein>
    <submittedName>
        <fullName evidence="10">ATP-binding cassette domain-containing protein</fullName>
    </submittedName>
</protein>
<dbReference type="InterPro" id="IPR015853">
    <property type="entry name" value="ABC_transpr_FbpC"/>
</dbReference>
<name>A0ABS2WTZ9_9BACT</name>
<accession>A0ABS2WTZ9</accession>
<dbReference type="InterPro" id="IPR050093">
    <property type="entry name" value="ABC_SmlMolc_Importer"/>
</dbReference>
<evidence type="ECO:0000313" key="10">
    <source>
        <dbReference type="EMBL" id="MBN2965142.1"/>
    </source>
</evidence>
<dbReference type="RefSeq" id="WP_205459690.1">
    <property type="nucleotide sequence ID" value="NZ_JAFHKK010000025.1"/>
</dbReference>
<evidence type="ECO:0000256" key="5">
    <source>
        <dbReference type="ARBA" id="ARBA00022840"/>
    </source>
</evidence>
<gene>
    <name evidence="10" type="ORF">JWV37_10140</name>
</gene>
<evidence type="ECO:0000256" key="7">
    <source>
        <dbReference type="ARBA" id="ARBA00023065"/>
    </source>
</evidence>
<dbReference type="GO" id="GO:0005524">
    <property type="term" value="F:ATP binding"/>
    <property type="evidence" value="ECO:0007669"/>
    <property type="project" value="UniProtKB-KW"/>
</dbReference>